<dbReference type="AlphaFoldDB" id="A0A194PM47"/>
<sequence>MVAVRQRGGGRMEPPAVQPFNGHGCFFICCKVARRARAAVPTCPTSTCASGCIVRVHLATYYLLVCSGEHHCAAAYKQGSTTTTYSRQYNIHIFPLHKLQTIIIMTNLCLSNPADRLLTIIVWS</sequence>
<protein>
    <submittedName>
        <fullName evidence="1">Uncharacterized protein</fullName>
    </submittedName>
</protein>
<evidence type="ECO:0000313" key="2">
    <source>
        <dbReference type="Proteomes" id="UP000053268"/>
    </source>
</evidence>
<accession>A0A194PM47</accession>
<keyword evidence="2" id="KW-1185">Reference proteome</keyword>
<reference evidence="1 2" key="1">
    <citation type="journal article" date="2015" name="Nat. Commun.">
        <title>Outbred genome sequencing and CRISPR/Cas9 gene editing in butterflies.</title>
        <authorList>
            <person name="Li X."/>
            <person name="Fan D."/>
            <person name="Zhang W."/>
            <person name="Liu G."/>
            <person name="Zhang L."/>
            <person name="Zhao L."/>
            <person name="Fang X."/>
            <person name="Chen L."/>
            <person name="Dong Y."/>
            <person name="Chen Y."/>
            <person name="Ding Y."/>
            <person name="Zhao R."/>
            <person name="Feng M."/>
            <person name="Zhu Y."/>
            <person name="Feng Y."/>
            <person name="Jiang X."/>
            <person name="Zhu D."/>
            <person name="Xiang H."/>
            <person name="Feng X."/>
            <person name="Li S."/>
            <person name="Wang J."/>
            <person name="Zhang G."/>
            <person name="Kronforst M.R."/>
            <person name="Wang W."/>
        </authorList>
    </citation>
    <scope>NUCLEOTIDE SEQUENCE [LARGE SCALE GENOMIC DNA]</scope>
    <source>
        <strain evidence="1">Ya'a_city_454_Px</strain>
        <tissue evidence="1">Whole body</tissue>
    </source>
</reference>
<name>A0A194PM47_PAPXU</name>
<gene>
    <name evidence="1" type="ORF">RR46_05763</name>
</gene>
<dbReference type="EMBL" id="KQ459598">
    <property type="protein sequence ID" value="KPI94511.1"/>
    <property type="molecule type" value="Genomic_DNA"/>
</dbReference>
<evidence type="ECO:0000313" key="1">
    <source>
        <dbReference type="EMBL" id="KPI94511.1"/>
    </source>
</evidence>
<proteinExistence type="predicted"/>
<organism evidence="1 2">
    <name type="scientific">Papilio xuthus</name>
    <name type="common">Asian swallowtail butterfly</name>
    <dbReference type="NCBI Taxonomy" id="66420"/>
    <lineage>
        <taxon>Eukaryota</taxon>
        <taxon>Metazoa</taxon>
        <taxon>Ecdysozoa</taxon>
        <taxon>Arthropoda</taxon>
        <taxon>Hexapoda</taxon>
        <taxon>Insecta</taxon>
        <taxon>Pterygota</taxon>
        <taxon>Neoptera</taxon>
        <taxon>Endopterygota</taxon>
        <taxon>Lepidoptera</taxon>
        <taxon>Glossata</taxon>
        <taxon>Ditrysia</taxon>
        <taxon>Papilionoidea</taxon>
        <taxon>Papilionidae</taxon>
        <taxon>Papilioninae</taxon>
        <taxon>Papilio</taxon>
    </lineage>
</organism>
<dbReference type="Proteomes" id="UP000053268">
    <property type="component" value="Unassembled WGS sequence"/>
</dbReference>